<keyword evidence="8" id="KW-1185">Reference proteome</keyword>
<organism evidence="7 8">
    <name type="scientific">Sporothrix eucalyptigena</name>
    <dbReference type="NCBI Taxonomy" id="1812306"/>
    <lineage>
        <taxon>Eukaryota</taxon>
        <taxon>Fungi</taxon>
        <taxon>Dikarya</taxon>
        <taxon>Ascomycota</taxon>
        <taxon>Pezizomycotina</taxon>
        <taxon>Sordariomycetes</taxon>
        <taxon>Sordariomycetidae</taxon>
        <taxon>Ophiostomatales</taxon>
        <taxon>Ophiostomataceae</taxon>
        <taxon>Sporothrix</taxon>
    </lineage>
</organism>
<dbReference type="PRINTS" id="PR00463">
    <property type="entry name" value="EP450I"/>
</dbReference>
<evidence type="ECO:0000313" key="7">
    <source>
        <dbReference type="EMBL" id="CAK7214739.1"/>
    </source>
</evidence>
<keyword evidence="4" id="KW-0560">Oxidoreductase</keyword>
<evidence type="ECO:0008006" key="9">
    <source>
        <dbReference type="Google" id="ProtNLM"/>
    </source>
</evidence>
<name>A0ABP0B5Z4_9PEZI</name>
<keyword evidence="5" id="KW-0408">Iron</keyword>
<proteinExistence type="inferred from homology"/>
<comment type="similarity">
    <text evidence="1">Belongs to the cytochrome P450 family.</text>
</comment>
<reference evidence="7 8" key="1">
    <citation type="submission" date="2024-01" db="EMBL/GenBank/DDBJ databases">
        <authorList>
            <person name="Allen C."/>
            <person name="Tagirdzhanova G."/>
        </authorList>
    </citation>
    <scope>NUCLEOTIDE SEQUENCE [LARGE SCALE GENOMIC DNA]</scope>
</reference>
<evidence type="ECO:0000256" key="5">
    <source>
        <dbReference type="ARBA" id="ARBA00023004"/>
    </source>
</evidence>
<dbReference type="Proteomes" id="UP001642482">
    <property type="component" value="Unassembled WGS sequence"/>
</dbReference>
<gene>
    <name evidence="7" type="ORF">SEUCBS140593_002292</name>
</gene>
<feature type="transmembrane region" description="Helical" evidence="6">
    <location>
        <begin position="12"/>
        <end position="29"/>
    </location>
</feature>
<evidence type="ECO:0000313" key="8">
    <source>
        <dbReference type="Proteomes" id="UP001642482"/>
    </source>
</evidence>
<dbReference type="EMBL" id="CAWUHD010000015">
    <property type="protein sequence ID" value="CAK7214739.1"/>
    <property type="molecule type" value="Genomic_DNA"/>
</dbReference>
<evidence type="ECO:0000256" key="4">
    <source>
        <dbReference type="ARBA" id="ARBA00023002"/>
    </source>
</evidence>
<evidence type="ECO:0000256" key="3">
    <source>
        <dbReference type="ARBA" id="ARBA00022723"/>
    </source>
</evidence>
<protein>
    <recommendedName>
        <fullName evidence="9">Cytochrome P450 monooxygenase</fullName>
    </recommendedName>
</protein>
<keyword evidence="6" id="KW-0812">Transmembrane</keyword>
<evidence type="ECO:0000256" key="2">
    <source>
        <dbReference type="ARBA" id="ARBA00022617"/>
    </source>
</evidence>
<dbReference type="InterPro" id="IPR050121">
    <property type="entry name" value="Cytochrome_P450_monoxygenase"/>
</dbReference>
<keyword evidence="3" id="KW-0479">Metal-binding</keyword>
<dbReference type="InterPro" id="IPR036396">
    <property type="entry name" value="Cyt_P450_sf"/>
</dbReference>
<dbReference type="Pfam" id="PF00067">
    <property type="entry name" value="p450"/>
    <property type="match status" value="1"/>
</dbReference>
<sequence length="406" mass="45814">MKFRSELLKSHNLYVVLGALALVYIAKILRCAYATPLRTVPGPWHSKFTSFWLKKQILSGRRMHWIHEQHQKYGPVVRVGPNEVDFTDQSAFKEIHRIGSGYNKDPWYTSFRTGETQDVFSMTNPREHAQRRKLFSPLFSNSNLAANWYHTIIDKVNTTVNKIKEEAYQNGEVDIFKWWTFMTADVISHLAFGEPFGMLEQGKKTYHMQKIDEASKFGLLCSELPWIRYIVNWTPIRAVQELDADSIIQHLAEQVMQKTRGNGLGATHVFSRIVAVNEKDKNALTDYELAFEAGGFIVAGSGTTAVSLTYLVWAVLSDPEVQAKLEAEVGALQDGYTDTELENLSYLSAVIEETLRMYSAAPGALPRVVPNGGATLGGYFIPEGTTASTQAYSYHRDATVYPNPER</sequence>
<dbReference type="PANTHER" id="PTHR24305">
    <property type="entry name" value="CYTOCHROME P450"/>
    <property type="match status" value="1"/>
</dbReference>
<evidence type="ECO:0000256" key="6">
    <source>
        <dbReference type="SAM" id="Phobius"/>
    </source>
</evidence>
<keyword evidence="6" id="KW-1133">Transmembrane helix</keyword>
<keyword evidence="2" id="KW-0349">Heme</keyword>
<comment type="caution">
    <text evidence="7">The sequence shown here is derived from an EMBL/GenBank/DDBJ whole genome shotgun (WGS) entry which is preliminary data.</text>
</comment>
<dbReference type="SUPFAM" id="SSF48264">
    <property type="entry name" value="Cytochrome P450"/>
    <property type="match status" value="1"/>
</dbReference>
<dbReference type="InterPro" id="IPR002401">
    <property type="entry name" value="Cyt_P450_E_grp-I"/>
</dbReference>
<dbReference type="PANTHER" id="PTHR24305:SF96">
    <property type="entry name" value="CYTOCHROME P450 MONOOXYGENASE STCB-RELATED"/>
    <property type="match status" value="1"/>
</dbReference>
<accession>A0ABP0B5Z4</accession>
<dbReference type="InterPro" id="IPR001128">
    <property type="entry name" value="Cyt_P450"/>
</dbReference>
<keyword evidence="6" id="KW-0472">Membrane</keyword>
<evidence type="ECO:0000256" key="1">
    <source>
        <dbReference type="ARBA" id="ARBA00010617"/>
    </source>
</evidence>
<dbReference type="Gene3D" id="1.10.630.10">
    <property type="entry name" value="Cytochrome P450"/>
    <property type="match status" value="1"/>
</dbReference>